<dbReference type="InterPro" id="IPR011006">
    <property type="entry name" value="CheY-like_superfamily"/>
</dbReference>
<reference evidence="6 7" key="1">
    <citation type="submission" date="2023-04" db="EMBL/GenBank/DDBJ databases">
        <title>YMD61, complete Genome.</title>
        <authorList>
            <person name="Zhang J."/>
        </authorList>
    </citation>
    <scope>NUCLEOTIDE SEQUENCE [LARGE SCALE GENOMIC DNA]</scope>
    <source>
        <strain evidence="6 7">YMD61</strain>
    </source>
</reference>
<dbReference type="InterPro" id="IPR001789">
    <property type="entry name" value="Sig_transdc_resp-reg_receiver"/>
</dbReference>
<protein>
    <submittedName>
        <fullName evidence="6">Response regulator transcription factor</fullName>
    </submittedName>
</protein>
<proteinExistence type="predicted"/>
<dbReference type="Gene3D" id="3.40.50.2300">
    <property type="match status" value="1"/>
</dbReference>
<feature type="modified residue" description="4-aspartylphosphate" evidence="3">
    <location>
        <position position="70"/>
    </location>
</feature>
<feature type="domain" description="HTH luxR-type" evidence="4">
    <location>
        <begin position="153"/>
        <end position="218"/>
    </location>
</feature>
<dbReference type="SMART" id="SM00421">
    <property type="entry name" value="HTH_LUXR"/>
    <property type="match status" value="1"/>
</dbReference>
<dbReference type="Pfam" id="PF00196">
    <property type="entry name" value="GerE"/>
    <property type="match status" value="1"/>
</dbReference>
<dbReference type="InterPro" id="IPR058245">
    <property type="entry name" value="NreC/VraR/RcsB-like_REC"/>
</dbReference>
<dbReference type="PANTHER" id="PTHR43214">
    <property type="entry name" value="TWO-COMPONENT RESPONSE REGULATOR"/>
    <property type="match status" value="1"/>
</dbReference>
<dbReference type="Proteomes" id="UP001230978">
    <property type="component" value="Chromosome"/>
</dbReference>
<evidence type="ECO:0000256" key="1">
    <source>
        <dbReference type="ARBA" id="ARBA00022553"/>
    </source>
</evidence>
<dbReference type="EMBL" id="CP124535">
    <property type="protein sequence ID" value="WGV14874.1"/>
    <property type="molecule type" value="Genomic_DNA"/>
</dbReference>
<dbReference type="SUPFAM" id="SSF46894">
    <property type="entry name" value="C-terminal effector domain of the bipartite response regulators"/>
    <property type="match status" value="1"/>
</dbReference>
<evidence type="ECO:0000313" key="6">
    <source>
        <dbReference type="EMBL" id="WGV14874.1"/>
    </source>
</evidence>
<dbReference type="Pfam" id="PF00072">
    <property type="entry name" value="Response_reg"/>
    <property type="match status" value="1"/>
</dbReference>
<name>A0ABY8Q232_9RHOB</name>
<dbReference type="InterPro" id="IPR000792">
    <property type="entry name" value="Tscrpt_reg_LuxR_C"/>
</dbReference>
<keyword evidence="1 3" id="KW-0597">Phosphoprotein</keyword>
<sequence>MQMDATGSVTPKVTGSKQRLLLADDHEMILEVFAMFLANASSFDVVTARTFEEAAARMQKDGPFDITLLDWNMPGMHGIVGLKRAIQLSEGRPVGIITGEPSPKIVDEAVAAGVAGIILKSSGVRSLVNALNMIASGERYLPFDLLVRRNDPEANAGDDLTPKELLILREIAKGKRNKEICADLRLALPTVKMHVSSLCRKLGAKNRLHATVLARDLGLI</sequence>
<gene>
    <name evidence="6" type="ORF">QF092_11315</name>
</gene>
<dbReference type="SUPFAM" id="SSF52172">
    <property type="entry name" value="CheY-like"/>
    <property type="match status" value="1"/>
</dbReference>
<dbReference type="PROSITE" id="PS50043">
    <property type="entry name" value="HTH_LUXR_2"/>
    <property type="match status" value="1"/>
</dbReference>
<keyword evidence="7" id="KW-1185">Reference proteome</keyword>
<dbReference type="SMART" id="SM00448">
    <property type="entry name" value="REC"/>
    <property type="match status" value="1"/>
</dbReference>
<dbReference type="PRINTS" id="PR00038">
    <property type="entry name" value="HTHLUXR"/>
</dbReference>
<dbReference type="InterPro" id="IPR016032">
    <property type="entry name" value="Sig_transdc_resp-reg_C-effctor"/>
</dbReference>
<organism evidence="6 7">
    <name type="scientific">Fuscovulum ytuae</name>
    <dbReference type="NCBI Taxonomy" id="3042299"/>
    <lineage>
        <taxon>Bacteria</taxon>
        <taxon>Pseudomonadati</taxon>
        <taxon>Pseudomonadota</taxon>
        <taxon>Alphaproteobacteria</taxon>
        <taxon>Rhodobacterales</taxon>
        <taxon>Paracoccaceae</taxon>
        <taxon>Fuscovulum</taxon>
    </lineage>
</organism>
<dbReference type="CDD" id="cd17535">
    <property type="entry name" value="REC_NarL-like"/>
    <property type="match status" value="1"/>
</dbReference>
<feature type="domain" description="Response regulatory" evidence="5">
    <location>
        <begin position="19"/>
        <end position="135"/>
    </location>
</feature>
<dbReference type="CDD" id="cd06170">
    <property type="entry name" value="LuxR_C_like"/>
    <property type="match status" value="1"/>
</dbReference>
<evidence type="ECO:0000259" key="5">
    <source>
        <dbReference type="PROSITE" id="PS50110"/>
    </source>
</evidence>
<evidence type="ECO:0000259" key="4">
    <source>
        <dbReference type="PROSITE" id="PS50043"/>
    </source>
</evidence>
<dbReference type="InterPro" id="IPR039420">
    <property type="entry name" value="WalR-like"/>
</dbReference>
<accession>A0ABY8Q232</accession>
<dbReference type="PROSITE" id="PS50110">
    <property type="entry name" value="RESPONSE_REGULATORY"/>
    <property type="match status" value="1"/>
</dbReference>
<dbReference type="RefSeq" id="WP_281464004.1">
    <property type="nucleotide sequence ID" value="NZ_CP124535.1"/>
</dbReference>
<evidence type="ECO:0000313" key="7">
    <source>
        <dbReference type="Proteomes" id="UP001230978"/>
    </source>
</evidence>
<keyword evidence="2" id="KW-0238">DNA-binding</keyword>
<evidence type="ECO:0000256" key="2">
    <source>
        <dbReference type="ARBA" id="ARBA00023125"/>
    </source>
</evidence>
<evidence type="ECO:0000256" key="3">
    <source>
        <dbReference type="PROSITE-ProRule" id="PRU00169"/>
    </source>
</evidence>